<dbReference type="Pfam" id="PF00469">
    <property type="entry name" value="F-protein"/>
    <property type="match status" value="1"/>
</dbReference>
<keyword evidence="4" id="KW-0945">Host-virus interaction</keyword>
<evidence type="ECO:0000256" key="3">
    <source>
        <dbReference type="ARBA" id="ARBA00022511"/>
    </source>
</evidence>
<evidence type="ECO:0000256" key="10">
    <source>
        <dbReference type="ARBA" id="ARBA00023288"/>
    </source>
</evidence>
<evidence type="ECO:0000313" key="14">
    <source>
        <dbReference type="Proteomes" id="UP000257628"/>
    </source>
</evidence>
<sequence>MGGNISKKRARKPHGPRERLLQARGETYGRLWEGLEEGYLQPRGELGRDWSSLSCEGQTYSEGQFMNTPWKNPVKERGKLKYGRQCMNNVGEDDKDLVGVAVRPKIPLREMTYKLAIDMSHFIKEKGDWKGYITVRGDIKSWICTWKMRKE</sequence>
<feature type="compositionally biased region" description="Basic residues" evidence="12">
    <location>
        <begin position="1"/>
        <end position="14"/>
    </location>
</feature>
<evidence type="ECO:0000256" key="1">
    <source>
        <dbReference type="ARBA" id="ARBA00006933"/>
    </source>
</evidence>
<dbReference type="Gene3D" id="3.30.62.10">
    <property type="entry name" value="Nef Regulatory Factor"/>
    <property type="match status" value="1"/>
</dbReference>
<dbReference type="Proteomes" id="UP000257628">
    <property type="component" value="Segment"/>
</dbReference>
<dbReference type="GO" id="GO:0005525">
    <property type="term" value="F:GTP binding"/>
    <property type="evidence" value="ECO:0007669"/>
    <property type="project" value="InterPro"/>
</dbReference>
<organismHost>
    <name type="scientific">Cercopithecidae</name>
    <name type="common">Old World monkeys</name>
    <dbReference type="NCBI Taxonomy" id="9527"/>
</organismHost>
<keyword evidence="5 11" id="KW-0519">Myristate</keyword>
<evidence type="ECO:0000256" key="7">
    <source>
        <dbReference type="ARBA" id="ARBA00023026"/>
    </source>
</evidence>
<organism evidence="13 14">
    <name type="scientific">Simian immunodeficiency virus</name>
    <name type="common">SIV</name>
    <dbReference type="NCBI Taxonomy" id="11723"/>
    <lineage>
        <taxon>Viruses</taxon>
        <taxon>Riboviria</taxon>
        <taxon>Pararnavirae</taxon>
        <taxon>Artverviricota</taxon>
        <taxon>Revtraviricetes</taxon>
        <taxon>Ortervirales</taxon>
        <taxon>Retroviridae</taxon>
        <taxon>Orthoretrovirinae</taxon>
        <taxon>Lentivirus</taxon>
        <taxon>Lentivirus simimdef</taxon>
    </lineage>
</organism>
<dbReference type="InterPro" id="IPR027481">
    <property type="entry name" value="HIV-1_Nef_core_sf"/>
</dbReference>
<evidence type="ECO:0000256" key="6">
    <source>
        <dbReference type="ARBA" id="ARBA00022870"/>
    </source>
</evidence>
<keyword evidence="9 11" id="KW-0899">Viral immunoevasion</keyword>
<keyword evidence="6" id="KW-1043">Host membrane</keyword>
<protein>
    <recommendedName>
        <fullName evidence="2 11">Protein Nef</fullName>
    </recommendedName>
</protein>
<dbReference type="InterPro" id="IPR001558">
    <property type="entry name" value="HIV_Nef"/>
</dbReference>
<dbReference type="SUPFAM" id="SSF55671">
    <property type="entry name" value="Regulatory factor Nef"/>
    <property type="match status" value="1"/>
</dbReference>
<evidence type="ECO:0000256" key="8">
    <source>
        <dbReference type="ARBA" id="ARBA00023136"/>
    </source>
</evidence>
<comment type="similarity">
    <text evidence="1 11">Belongs to the lentivirus primate group Nef protein family.</text>
</comment>
<evidence type="ECO:0000256" key="12">
    <source>
        <dbReference type="SAM" id="MobiDB-lite"/>
    </source>
</evidence>
<keyword evidence="3" id="KW-1032">Host cell membrane</keyword>
<keyword evidence="10 11" id="KW-0449">Lipoprotein</keyword>
<evidence type="ECO:0000256" key="4">
    <source>
        <dbReference type="ARBA" id="ARBA00022581"/>
    </source>
</evidence>
<keyword evidence="8" id="KW-0472">Membrane</keyword>
<evidence type="ECO:0000256" key="11">
    <source>
        <dbReference type="RuleBase" id="RU000344"/>
    </source>
</evidence>
<accession>K4MLS5</accession>
<proteinExistence type="inferred from homology"/>
<reference evidence="13 14" key="1">
    <citation type="journal article" date="2012" name="J. Virol.">
        <title>Distinct evolutionary pressures underlie diversity in simian immunodeficiency virus and human immunodeficiency virus lineages.</title>
        <authorList>
            <person name="Fischer W."/>
            <person name="Apetrei C."/>
            <person name="Santiago M.L."/>
            <person name="Li Y."/>
            <person name="Gautam R."/>
            <person name="Pandrea I."/>
            <person name="Shaw G.M."/>
            <person name="Hahn B.H."/>
            <person name="Letvin N.L."/>
            <person name="Nabel G.J."/>
            <person name="Korber B.T."/>
        </authorList>
    </citation>
    <scope>NUCLEOTIDE SEQUENCE [LARGE SCALE GENOMIC DNA]</scope>
    <source>
        <strain evidence="13">SIVsmCI2</strain>
    </source>
</reference>
<keyword evidence="7 11" id="KW-0843">Virulence</keyword>
<dbReference type="EMBL" id="JX860430">
    <property type="protein sequence ID" value="AFV26282.1"/>
    <property type="molecule type" value="Genomic_DNA"/>
</dbReference>
<evidence type="ECO:0000313" key="13">
    <source>
        <dbReference type="EMBL" id="AFV26282.1"/>
    </source>
</evidence>
<organismHost>
    <name type="scientific">Pan troglodytes</name>
    <name type="common">Chimpanzee</name>
    <dbReference type="NCBI Taxonomy" id="9598"/>
</organismHost>
<feature type="region of interest" description="Disordered" evidence="12">
    <location>
        <begin position="1"/>
        <end position="21"/>
    </location>
</feature>
<evidence type="ECO:0000256" key="5">
    <source>
        <dbReference type="ARBA" id="ARBA00022707"/>
    </source>
</evidence>
<name>K4MLS5_SIV</name>
<evidence type="ECO:0000256" key="2">
    <source>
        <dbReference type="ARBA" id="ARBA00013526"/>
    </source>
</evidence>
<evidence type="ECO:0000256" key="9">
    <source>
        <dbReference type="ARBA" id="ARBA00023280"/>
    </source>
</evidence>